<dbReference type="InterPro" id="IPR000531">
    <property type="entry name" value="Beta-barrel_TonB"/>
</dbReference>
<comment type="similarity">
    <text evidence="11 12">Belongs to the TonB-dependent receptor family.</text>
</comment>
<keyword evidence="13" id="KW-0732">Signal</keyword>
<comment type="subcellular location">
    <subcellularLocation>
        <location evidence="1 11">Cell outer membrane</location>
        <topology evidence="1 11">Multi-pass membrane protein</topology>
    </subcellularLocation>
</comment>
<dbReference type="RefSeq" id="WP_350378557.1">
    <property type="nucleotide sequence ID" value="NZ_JBELQD010000013.1"/>
</dbReference>
<sequence length="730" mass="78234">MARACPRCRLFDDGAALLVAASFSLLWTVAQAGAQPSSARSESVTLDTLEVTARRTAEPLANVPVSVGVATPADIAFEAPSNAAIDISRRIPNYSVTDVGNPLFAFGAIRGVGTLSFPQNPFDSTIGYALNGTPLSLYAGTQQLLDVQRVEVLRGPQNVLFGRSSEGGTVNIVPTEADGVRDLRIRSEFGTRGNFFTDLIAGGTIIPDVLNGRAAIRFTGGGGDVKNILNGQNLPDREIAAARGALRWYLGDATTVTVTGFYERDRRDTFNYILRDGPSYPAVALDQPLKFARSLAIGTAEIKHRFDAFDLTATFGVQDINSRLSSDNTDGLIYSQLTGFPVSAFASSTCADCTRYLFRERAYSGEVRASAKPDDPVRWTTGLNIYKSNFEHSGTNTSSFGPTQNGYYDAKLDLDSYSGFAEVGVPIADQWTLTPGIRIGHDTVSRRGTYISNGVAGTVPSFAEYGQVGDTFVAGGLTLSYKPDESSLIYTSAKRGYSNAGFPYFNIFAPFGKPAPSYPASYAWTYEGGARTTILDGRVSLEGSVFYNDVQNGHVNAFDMRANTFTIATLDYRTYGFEAGARVRLTDGLTSYANVGLTRAAFVNVPATDTTGARDGGRLPGIPTWSGVVGLESRIPLGPAGSRGDLVSSAELQFVAGGRAADIANTFDLRPYRIVNARIGWENDTYKIYAFAQNLFDENIELAGASYTSTVLSVTPGLRRVIGGGAEVRF</sequence>
<comment type="caution">
    <text evidence="16">The sequence shown here is derived from an EMBL/GenBank/DDBJ whole genome shotgun (WGS) entry which is preliminary data.</text>
</comment>
<dbReference type="EMBL" id="JBELQD010000013">
    <property type="protein sequence ID" value="MER2289242.1"/>
    <property type="molecule type" value="Genomic_DNA"/>
</dbReference>
<evidence type="ECO:0000313" key="16">
    <source>
        <dbReference type="EMBL" id="MER2289242.1"/>
    </source>
</evidence>
<evidence type="ECO:0000259" key="14">
    <source>
        <dbReference type="Pfam" id="PF00593"/>
    </source>
</evidence>
<feature type="signal peptide" evidence="13">
    <location>
        <begin position="1"/>
        <end position="32"/>
    </location>
</feature>
<evidence type="ECO:0000256" key="10">
    <source>
        <dbReference type="ARBA" id="ARBA00023237"/>
    </source>
</evidence>
<evidence type="ECO:0000256" key="7">
    <source>
        <dbReference type="ARBA" id="ARBA00023065"/>
    </source>
</evidence>
<gene>
    <name evidence="16" type="ORF">ABS770_13310</name>
</gene>
<keyword evidence="4" id="KW-0410">Iron transport</keyword>
<evidence type="ECO:0000256" key="9">
    <source>
        <dbReference type="ARBA" id="ARBA00023136"/>
    </source>
</evidence>
<keyword evidence="7" id="KW-0406">Ion transport</keyword>
<evidence type="ECO:0000259" key="15">
    <source>
        <dbReference type="Pfam" id="PF07715"/>
    </source>
</evidence>
<name>A0ABV1R3D2_9HYPH</name>
<dbReference type="Pfam" id="PF00593">
    <property type="entry name" value="TonB_dep_Rec_b-barrel"/>
    <property type="match status" value="1"/>
</dbReference>
<keyword evidence="9 11" id="KW-0472">Membrane</keyword>
<evidence type="ECO:0000256" key="5">
    <source>
        <dbReference type="ARBA" id="ARBA00022692"/>
    </source>
</evidence>
<dbReference type="PANTHER" id="PTHR32552:SF81">
    <property type="entry name" value="TONB-DEPENDENT OUTER MEMBRANE RECEPTOR"/>
    <property type="match status" value="1"/>
</dbReference>
<dbReference type="InterPro" id="IPR012910">
    <property type="entry name" value="Plug_dom"/>
</dbReference>
<keyword evidence="2 11" id="KW-0813">Transport</keyword>
<evidence type="ECO:0000256" key="2">
    <source>
        <dbReference type="ARBA" id="ARBA00022448"/>
    </source>
</evidence>
<reference evidence="16" key="1">
    <citation type="submission" date="2024-06" db="EMBL/GenBank/DDBJ databases">
        <authorList>
            <person name="Campbell A.G."/>
        </authorList>
    </citation>
    <scope>NUCLEOTIDE SEQUENCE</scope>
    <source>
        <strain evidence="16">EM17</strain>
    </source>
</reference>
<organism evidence="16 17">
    <name type="scientific">Methylobacterium brachiatum</name>
    <dbReference type="NCBI Taxonomy" id="269660"/>
    <lineage>
        <taxon>Bacteria</taxon>
        <taxon>Pseudomonadati</taxon>
        <taxon>Pseudomonadota</taxon>
        <taxon>Alphaproteobacteria</taxon>
        <taxon>Hyphomicrobiales</taxon>
        <taxon>Methylobacteriaceae</taxon>
        <taxon>Methylobacterium</taxon>
    </lineage>
</organism>
<dbReference type="PROSITE" id="PS52016">
    <property type="entry name" value="TONB_DEPENDENT_REC_3"/>
    <property type="match status" value="1"/>
</dbReference>
<evidence type="ECO:0000256" key="12">
    <source>
        <dbReference type="RuleBase" id="RU003357"/>
    </source>
</evidence>
<dbReference type="InterPro" id="IPR039426">
    <property type="entry name" value="TonB-dep_rcpt-like"/>
</dbReference>
<evidence type="ECO:0000313" key="17">
    <source>
        <dbReference type="Proteomes" id="UP001432995"/>
    </source>
</evidence>
<feature type="domain" description="TonB-dependent receptor-like beta-barrel" evidence="14">
    <location>
        <begin position="249"/>
        <end position="695"/>
    </location>
</feature>
<evidence type="ECO:0000256" key="13">
    <source>
        <dbReference type="SAM" id="SignalP"/>
    </source>
</evidence>
<dbReference type="InterPro" id="IPR036942">
    <property type="entry name" value="Beta-barrel_TonB_sf"/>
</dbReference>
<dbReference type="SUPFAM" id="SSF56935">
    <property type="entry name" value="Porins"/>
    <property type="match status" value="1"/>
</dbReference>
<dbReference type="Proteomes" id="UP001432995">
    <property type="component" value="Unassembled WGS sequence"/>
</dbReference>
<feature type="chain" id="PRO_5045256463" evidence="13">
    <location>
        <begin position="33"/>
        <end position="730"/>
    </location>
</feature>
<keyword evidence="6" id="KW-0408">Iron</keyword>
<evidence type="ECO:0000256" key="4">
    <source>
        <dbReference type="ARBA" id="ARBA00022496"/>
    </source>
</evidence>
<keyword evidence="5 11" id="KW-0812">Transmembrane</keyword>
<keyword evidence="3 11" id="KW-1134">Transmembrane beta strand</keyword>
<feature type="domain" description="TonB-dependent receptor plug" evidence="15">
    <location>
        <begin position="60"/>
        <end position="169"/>
    </location>
</feature>
<evidence type="ECO:0000256" key="1">
    <source>
        <dbReference type="ARBA" id="ARBA00004571"/>
    </source>
</evidence>
<keyword evidence="10 11" id="KW-0998">Cell outer membrane</keyword>
<accession>A0ABV1R3D2</accession>
<keyword evidence="8 12" id="KW-0798">TonB box</keyword>
<keyword evidence="17" id="KW-1185">Reference proteome</keyword>
<dbReference type="Pfam" id="PF07715">
    <property type="entry name" value="Plug"/>
    <property type="match status" value="1"/>
</dbReference>
<dbReference type="Gene3D" id="2.40.170.20">
    <property type="entry name" value="TonB-dependent receptor, beta-barrel domain"/>
    <property type="match status" value="1"/>
</dbReference>
<evidence type="ECO:0000256" key="3">
    <source>
        <dbReference type="ARBA" id="ARBA00022452"/>
    </source>
</evidence>
<protein>
    <submittedName>
        <fullName evidence="16">TonB-dependent receptor</fullName>
    </submittedName>
</protein>
<evidence type="ECO:0000256" key="6">
    <source>
        <dbReference type="ARBA" id="ARBA00023004"/>
    </source>
</evidence>
<evidence type="ECO:0000256" key="8">
    <source>
        <dbReference type="ARBA" id="ARBA00023077"/>
    </source>
</evidence>
<proteinExistence type="inferred from homology"/>
<evidence type="ECO:0000256" key="11">
    <source>
        <dbReference type="PROSITE-ProRule" id="PRU01360"/>
    </source>
</evidence>
<keyword evidence="16" id="KW-0675">Receptor</keyword>
<dbReference type="PANTHER" id="PTHR32552">
    <property type="entry name" value="FERRICHROME IRON RECEPTOR-RELATED"/>
    <property type="match status" value="1"/>
</dbReference>